<organism evidence="2">
    <name type="scientific">Oryza punctata</name>
    <name type="common">Red rice</name>
    <dbReference type="NCBI Taxonomy" id="4537"/>
    <lineage>
        <taxon>Eukaryota</taxon>
        <taxon>Viridiplantae</taxon>
        <taxon>Streptophyta</taxon>
        <taxon>Embryophyta</taxon>
        <taxon>Tracheophyta</taxon>
        <taxon>Spermatophyta</taxon>
        <taxon>Magnoliopsida</taxon>
        <taxon>Liliopsida</taxon>
        <taxon>Poales</taxon>
        <taxon>Poaceae</taxon>
        <taxon>BOP clade</taxon>
        <taxon>Oryzoideae</taxon>
        <taxon>Oryzeae</taxon>
        <taxon>Oryzinae</taxon>
        <taxon>Oryza</taxon>
    </lineage>
</organism>
<evidence type="ECO:0000313" key="3">
    <source>
        <dbReference type="Proteomes" id="UP000026962"/>
    </source>
</evidence>
<dbReference type="Proteomes" id="UP000026962">
    <property type="component" value="Chromosome 3"/>
</dbReference>
<dbReference type="AlphaFoldDB" id="A0A0E0KG72"/>
<reference evidence="2" key="1">
    <citation type="submission" date="2015-04" db="UniProtKB">
        <authorList>
            <consortium name="EnsemblPlants"/>
        </authorList>
    </citation>
    <scope>IDENTIFICATION</scope>
</reference>
<dbReference type="EnsemblPlants" id="OPUNC03G23520.1">
    <property type="protein sequence ID" value="OPUNC03G23520.1"/>
    <property type="gene ID" value="OPUNC03G23520"/>
</dbReference>
<evidence type="ECO:0000313" key="2">
    <source>
        <dbReference type="EnsemblPlants" id="OPUNC03G23520.1"/>
    </source>
</evidence>
<evidence type="ECO:0000256" key="1">
    <source>
        <dbReference type="SAM" id="MobiDB-lite"/>
    </source>
</evidence>
<feature type="region of interest" description="Disordered" evidence="1">
    <location>
        <begin position="22"/>
        <end position="72"/>
    </location>
</feature>
<proteinExistence type="predicted"/>
<reference evidence="2" key="2">
    <citation type="submission" date="2018-05" db="EMBL/GenBank/DDBJ databases">
        <title>OpunRS2 (Oryza punctata Reference Sequence Version 2).</title>
        <authorList>
            <person name="Zhang J."/>
            <person name="Kudrna D."/>
            <person name="Lee S."/>
            <person name="Talag J."/>
            <person name="Welchert J."/>
            <person name="Wing R.A."/>
        </authorList>
    </citation>
    <scope>NUCLEOTIDE SEQUENCE [LARGE SCALE GENOMIC DNA]</scope>
</reference>
<dbReference type="HOGENOM" id="CLU_2726587_0_0_1"/>
<dbReference type="Gramene" id="OPUNC03G23520.1">
    <property type="protein sequence ID" value="OPUNC03G23520.1"/>
    <property type="gene ID" value="OPUNC03G23520"/>
</dbReference>
<feature type="compositionally biased region" description="Pro residues" evidence="1">
    <location>
        <begin position="42"/>
        <end position="51"/>
    </location>
</feature>
<sequence length="72" mass="8022">MLAAHRGSKVVVEEYAEMKEAASDETIQVDETESAMRKYRNTPPPPHPNAVPPQGRVGTASDDSRWILSTQW</sequence>
<keyword evidence="3" id="KW-1185">Reference proteome</keyword>
<name>A0A0E0KG72_ORYPU</name>
<accession>A0A0E0KG72</accession>
<protein>
    <submittedName>
        <fullName evidence="2">Uncharacterized protein</fullName>
    </submittedName>
</protein>